<evidence type="ECO:0000313" key="9">
    <source>
        <dbReference type="EMBL" id="GDY28503.1"/>
    </source>
</evidence>
<dbReference type="InterPro" id="IPR040449">
    <property type="entry name" value="Peptidase_S66_N"/>
</dbReference>
<feature type="active site" description="Charge relay system" evidence="6">
    <location>
        <position position="216"/>
    </location>
</feature>
<feature type="domain" description="LD-carboxypeptidase N-terminal" evidence="7">
    <location>
        <begin position="20"/>
        <end position="138"/>
    </location>
</feature>
<dbReference type="Gene3D" id="3.50.30.60">
    <property type="entry name" value="LD-carboxypeptidase A C-terminal domain-like"/>
    <property type="match status" value="1"/>
</dbReference>
<dbReference type="Pfam" id="PF02016">
    <property type="entry name" value="Peptidase_S66"/>
    <property type="match status" value="1"/>
</dbReference>
<keyword evidence="5" id="KW-0720">Serine protease</keyword>
<accession>A0A4D4J3D3</accession>
<dbReference type="EMBL" id="BJFL01000001">
    <property type="protein sequence ID" value="GDY28503.1"/>
    <property type="molecule type" value="Genomic_DNA"/>
</dbReference>
<keyword evidence="4" id="KW-0378">Hydrolase</keyword>
<evidence type="ECO:0000256" key="3">
    <source>
        <dbReference type="ARBA" id="ARBA00022670"/>
    </source>
</evidence>
<dbReference type="PANTHER" id="PTHR30237:SF2">
    <property type="entry name" value="MUREIN TETRAPEPTIDE CARBOXYPEPTIDASE"/>
    <property type="match status" value="1"/>
</dbReference>
<dbReference type="InterPro" id="IPR040921">
    <property type="entry name" value="Peptidase_S66C"/>
</dbReference>
<dbReference type="RefSeq" id="WP_225978000.1">
    <property type="nucleotide sequence ID" value="NZ_BJFL01000001.1"/>
</dbReference>
<evidence type="ECO:0000259" key="7">
    <source>
        <dbReference type="Pfam" id="PF02016"/>
    </source>
</evidence>
<proteinExistence type="inferred from homology"/>
<keyword evidence="2 9" id="KW-0121">Carboxypeptidase</keyword>
<evidence type="ECO:0000256" key="2">
    <source>
        <dbReference type="ARBA" id="ARBA00022645"/>
    </source>
</evidence>
<feature type="active site" description="Charge relay system" evidence="6">
    <location>
        <position position="281"/>
    </location>
</feature>
<sequence length="311" mass="32860">MPASPVERLRPRRLRRGDRVAVVAPAGPVPRDQLAQGVAVLRSWGLQVDVAPHVLDGHPDLPYLAAPDLDRARDLQHAWCDPDVHAVLCARGGYGCLRLLDLLDWPAMAAARPKIFAGSSDVTALHEAMGRHLGVVTLFSPMIAGPSFADPHAREHLRRTLFEPESVRVLTRPGAGPLVAGRARGVTTGGNASLLVAGLGAWDAAAPPPGAVVLLEDVAEAPYRLDRMLTQLRRAGWFADAAGIALGSWTGCGESEAVRAVLADRLGDLGVPVIWELGFGHRDAPLTVPLGVLTELDADAGTLTVLDPALC</sequence>
<dbReference type="CDD" id="cd07025">
    <property type="entry name" value="Peptidase_S66"/>
    <property type="match status" value="1"/>
</dbReference>
<keyword evidence="3" id="KW-0645">Protease</keyword>
<keyword evidence="10" id="KW-1185">Reference proteome</keyword>
<comment type="similarity">
    <text evidence="1">Belongs to the peptidase S66 family.</text>
</comment>
<feature type="domain" description="LD-carboxypeptidase C-terminal" evidence="8">
    <location>
        <begin position="184"/>
        <end position="296"/>
    </location>
</feature>
<dbReference type="Gene3D" id="3.40.50.10740">
    <property type="entry name" value="Class I glutamine amidotransferase-like"/>
    <property type="match status" value="1"/>
</dbReference>
<dbReference type="GO" id="GO:0004180">
    <property type="term" value="F:carboxypeptidase activity"/>
    <property type="evidence" value="ECO:0007669"/>
    <property type="project" value="UniProtKB-KW"/>
</dbReference>
<protein>
    <submittedName>
        <fullName evidence="9">Putative carboxypeptidase</fullName>
    </submittedName>
</protein>
<dbReference type="SUPFAM" id="SSF141986">
    <property type="entry name" value="LD-carboxypeptidase A C-terminal domain-like"/>
    <property type="match status" value="1"/>
</dbReference>
<organism evidence="9 10">
    <name type="scientific">Gandjariella thermophila</name>
    <dbReference type="NCBI Taxonomy" id="1931992"/>
    <lineage>
        <taxon>Bacteria</taxon>
        <taxon>Bacillati</taxon>
        <taxon>Actinomycetota</taxon>
        <taxon>Actinomycetes</taxon>
        <taxon>Pseudonocardiales</taxon>
        <taxon>Pseudonocardiaceae</taxon>
        <taxon>Gandjariella</taxon>
    </lineage>
</organism>
<evidence type="ECO:0000313" key="10">
    <source>
        <dbReference type="Proteomes" id="UP000298860"/>
    </source>
</evidence>
<evidence type="ECO:0000256" key="4">
    <source>
        <dbReference type="ARBA" id="ARBA00022801"/>
    </source>
</evidence>
<evidence type="ECO:0000256" key="1">
    <source>
        <dbReference type="ARBA" id="ARBA00010233"/>
    </source>
</evidence>
<dbReference type="InterPro" id="IPR003507">
    <property type="entry name" value="S66_fam"/>
</dbReference>
<dbReference type="SUPFAM" id="SSF52317">
    <property type="entry name" value="Class I glutamine amidotransferase-like"/>
    <property type="match status" value="1"/>
</dbReference>
<evidence type="ECO:0000259" key="8">
    <source>
        <dbReference type="Pfam" id="PF17676"/>
    </source>
</evidence>
<dbReference type="Proteomes" id="UP000298860">
    <property type="component" value="Unassembled WGS sequence"/>
</dbReference>
<dbReference type="InterPro" id="IPR027478">
    <property type="entry name" value="LdcA_N"/>
</dbReference>
<dbReference type="GO" id="GO:0006508">
    <property type="term" value="P:proteolysis"/>
    <property type="evidence" value="ECO:0007669"/>
    <property type="project" value="UniProtKB-KW"/>
</dbReference>
<dbReference type="GO" id="GO:0008236">
    <property type="term" value="F:serine-type peptidase activity"/>
    <property type="evidence" value="ECO:0007669"/>
    <property type="project" value="UniProtKB-KW"/>
</dbReference>
<dbReference type="InterPro" id="IPR027461">
    <property type="entry name" value="Carboxypeptidase_A_C_sf"/>
</dbReference>
<dbReference type="AlphaFoldDB" id="A0A4D4J3D3"/>
<evidence type="ECO:0000256" key="6">
    <source>
        <dbReference type="PIRSR" id="PIRSR028757-1"/>
    </source>
</evidence>
<dbReference type="Pfam" id="PF17676">
    <property type="entry name" value="Peptidase_S66C"/>
    <property type="match status" value="1"/>
</dbReference>
<reference evidence="10" key="1">
    <citation type="submission" date="2019-04" db="EMBL/GenBank/DDBJ databases">
        <title>Draft genome sequence of Pseudonocardiaceae bacterium SL3-2-4.</title>
        <authorList>
            <person name="Ningsih F."/>
            <person name="Yokota A."/>
            <person name="Sakai Y."/>
            <person name="Nanatani K."/>
            <person name="Yabe S."/>
            <person name="Oetari A."/>
            <person name="Sjamsuridzal W."/>
        </authorList>
    </citation>
    <scope>NUCLEOTIDE SEQUENCE [LARGE SCALE GENOMIC DNA]</scope>
    <source>
        <strain evidence="10">SL3-2-4</strain>
    </source>
</reference>
<comment type="caution">
    <text evidence="9">The sequence shown here is derived from an EMBL/GenBank/DDBJ whole genome shotgun (WGS) entry which is preliminary data.</text>
</comment>
<gene>
    <name evidence="9" type="ORF">GTS_01360</name>
</gene>
<name>A0A4D4J3D3_9PSEU</name>
<dbReference type="InterPro" id="IPR029062">
    <property type="entry name" value="Class_I_gatase-like"/>
</dbReference>
<evidence type="ECO:0000256" key="5">
    <source>
        <dbReference type="ARBA" id="ARBA00022825"/>
    </source>
</evidence>
<dbReference type="PIRSF" id="PIRSF028757">
    <property type="entry name" value="LD-carboxypeptidase"/>
    <property type="match status" value="1"/>
</dbReference>
<dbReference type="PANTHER" id="PTHR30237">
    <property type="entry name" value="MURAMOYLTETRAPEPTIDE CARBOXYPEPTIDASE"/>
    <property type="match status" value="1"/>
</dbReference>
<feature type="active site" description="Nucleophile" evidence="6">
    <location>
        <position position="120"/>
    </location>
</feature>